<dbReference type="GO" id="GO:0045324">
    <property type="term" value="P:late endosome to vacuole transport"/>
    <property type="evidence" value="ECO:0007669"/>
    <property type="project" value="InterPro"/>
</dbReference>
<name>A0A0R3TJY2_RODNA</name>
<dbReference type="GO" id="GO:0034271">
    <property type="term" value="C:phosphatidylinositol 3-kinase complex, class III, type I"/>
    <property type="evidence" value="ECO:0007669"/>
    <property type="project" value="TreeGrafter"/>
</dbReference>
<dbReference type="PROSITE" id="PS50011">
    <property type="entry name" value="PROTEIN_KINASE_DOM"/>
    <property type="match status" value="1"/>
</dbReference>
<dbReference type="Gene3D" id="1.10.510.10">
    <property type="entry name" value="Transferase(Phosphotransferase) domain 1"/>
    <property type="match status" value="1"/>
</dbReference>
<dbReference type="EMBL" id="UZAE01012050">
    <property type="protein sequence ID" value="VDO03285.1"/>
    <property type="molecule type" value="Genomic_DNA"/>
</dbReference>
<sequence length="314" mass="34936">MGNEACTMSLPQVARCEDCLRDLQANVYFEEELRGSRSFKVVKVRCDKVINRPRKLIKIYQIYKADDSIELARNSLSPFSGKAEGGFNLLPVETFMTEKYAFISRDFVDQSLADRIGTRPFLTFDEKRWIAFQLLSAVQQLHSMKTNDLRPLCHGDIKPQNVLLTSWGWILLTDPAPFKPTQLPSDNPSVFTHIFDSSRHRFCYLAPERFMDPRHTHIGASGSGAGGDYDCGGGEGGGADGYSSVPGNLNLKGEASFFYSRFLNSYCLVNKITSMVCQLDMVMSSCSHVPLTDTTSGDFSTTGPIIVLFQAAAF</sequence>
<dbReference type="InterPro" id="IPR045162">
    <property type="entry name" value="Vps15-like"/>
</dbReference>
<accession>A0A0R3TJY2</accession>
<dbReference type="GO" id="GO:0016236">
    <property type="term" value="P:macroautophagy"/>
    <property type="evidence" value="ECO:0007669"/>
    <property type="project" value="InterPro"/>
</dbReference>
<dbReference type="AlphaFoldDB" id="A0A0R3TJY2"/>
<gene>
    <name evidence="3" type="ORF">HNAJ_LOCUS7425</name>
</gene>
<dbReference type="SUPFAM" id="SSF56112">
    <property type="entry name" value="Protein kinase-like (PK-like)"/>
    <property type="match status" value="1"/>
</dbReference>
<dbReference type="InterPro" id="IPR011009">
    <property type="entry name" value="Kinase-like_dom_sf"/>
</dbReference>
<dbReference type="InterPro" id="IPR000719">
    <property type="entry name" value="Prot_kinase_dom"/>
</dbReference>
<dbReference type="STRING" id="102285.A0A0R3TJY2"/>
<organism evidence="5">
    <name type="scientific">Rodentolepis nana</name>
    <name type="common">Dwarf tapeworm</name>
    <name type="synonym">Hymenolepis nana</name>
    <dbReference type="NCBI Taxonomy" id="102285"/>
    <lineage>
        <taxon>Eukaryota</taxon>
        <taxon>Metazoa</taxon>
        <taxon>Spiralia</taxon>
        <taxon>Lophotrochozoa</taxon>
        <taxon>Platyhelminthes</taxon>
        <taxon>Cestoda</taxon>
        <taxon>Eucestoda</taxon>
        <taxon>Cyclophyllidea</taxon>
        <taxon>Hymenolepididae</taxon>
        <taxon>Rodentolepis</taxon>
    </lineage>
</organism>
<evidence type="ECO:0000259" key="2">
    <source>
        <dbReference type="PROSITE" id="PS50011"/>
    </source>
</evidence>
<dbReference type="GO" id="GO:0034272">
    <property type="term" value="C:phosphatidylinositol 3-kinase complex, class III, type II"/>
    <property type="evidence" value="ECO:0007669"/>
    <property type="project" value="TreeGrafter"/>
</dbReference>
<evidence type="ECO:0000313" key="3">
    <source>
        <dbReference type="EMBL" id="VDO03285.1"/>
    </source>
</evidence>
<dbReference type="GO" id="GO:0071561">
    <property type="term" value="C:nucleus-vacuole junction"/>
    <property type="evidence" value="ECO:0007669"/>
    <property type="project" value="TreeGrafter"/>
</dbReference>
<proteinExistence type="predicted"/>
<dbReference type="GO" id="GO:0006623">
    <property type="term" value="P:protein targeting to vacuole"/>
    <property type="evidence" value="ECO:0007669"/>
    <property type="project" value="TreeGrafter"/>
</dbReference>
<dbReference type="OrthoDB" id="242910at2759"/>
<evidence type="ECO:0000256" key="1">
    <source>
        <dbReference type="ARBA" id="ARBA00022574"/>
    </source>
</evidence>
<reference evidence="3 4" key="2">
    <citation type="submission" date="2018-11" db="EMBL/GenBank/DDBJ databases">
        <authorList>
            <consortium name="Pathogen Informatics"/>
        </authorList>
    </citation>
    <scope>NUCLEOTIDE SEQUENCE [LARGE SCALE GENOMIC DNA]</scope>
</reference>
<dbReference type="PROSITE" id="PS00108">
    <property type="entry name" value="PROTEIN_KINASE_ST"/>
    <property type="match status" value="1"/>
</dbReference>
<dbReference type="GO" id="GO:0005770">
    <property type="term" value="C:late endosome"/>
    <property type="evidence" value="ECO:0007669"/>
    <property type="project" value="TreeGrafter"/>
</dbReference>
<dbReference type="InterPro" id="IPR008271">
    <property type="entry name" value="Ser/Thr_kinase_AS"/>
</dbReference>
<keyword evidence="1" id="KW-0853">WD repeat</keyword>
<keyword evidence="4" id="KW-1185">Reference proteome</keyword>
<dbReference type="WBParaSite" id="HNAJ_0000742901-mRNA-1">
    <property type="protein sequence ID" value="HNAJ_0000742901-mRNA-1"/>
    <property type="gene ID" value="HNAJ_0000742901"/>
</dbReference>
<dbReference type="Proteomes" id="UP000278807">
    <property type="component" value="Unassembled WGS sequence"/>
</dbReference>
<dbReference type="GO" id="GO:0004674">
    <property type="term" value="F:protein serine/threonine kinase activity"/>
    <property type="evidence" value="ECO:0007669"/>
    <property type="project" value="InterPro"/>
</dbReference>
<protein>
    <submittedName>
        <fullName evidence="5">Protein kinase domain-containing protein</fullName>
    </submittedName>
</protein>
<dbReference type="GO" id="GO:0005524">
    <property type="term" value="F:ATP binding"/>
    <property type="evidence" value="ECO:0007669"/>
    <property type="project" value="InterPro"/>
</dbReference>
<feature type="domain" description="Protein kinase" evidence="2">
    <location>
        <begin position="28"/>
        <end position="314"/>
    </location>
</feature>
<dbReference type="PANTHER" id="PTHR17583">
    <property type="entry name" value="PHOSPHOINOSITIDE 3-KINASE REGULATORY SUBUNIT 4"/>
    <property type="match status" value="1"/>
</dbReference>
<evidence type="ECO:0000313" key="4">
    <source>
        <dbReference type="Proteomes" id="UP000278807"/>
    </source>
</evidence>
<dbReference type="PANTHER" id="PTHR17583:SF0">
    <property type="entry name" value="PHOSPHOINOSITIDE 3-KINASE REGULATORY SUBUNIT 4"/>
    <property type="match status" value="1"/>
</dbReference>
<evidence type="ECO:0000313" key="5">
    <source>
        <dbReference type="WBParaSite" id="HNAJ_0000742901-mRNA-1"/>
    </source>
</evidence>
<reference evidence="5" key="1">
    <citation type="submission" date="2017-02" db="UniProtKB">
        <authorList>
            <consortium name="WormBaseParasite"/>
        </authorList>
    </citation>
    <scope>IDENTIFICATION</scope>
</reference>